<evidence type="ECO:0000256" key="2">
    <source>
        <dbReference type="ARBA" id="ARBA00007637"/>
    </source>
</evidence>
<dbReference type="EMBL" id="FUYM01000007">
    <property type="protein sequence ID" value="SKB85762.1"/>
    <property type="molecule type" value="Genomic_DNA"/>
</dbReference>
<evidence type="ECO:0000259" key="3">
    <source>
        <dbReference type="Pfam" id="PF01370"/>
    </source>
</evidence>
<name>A0A1T5EP61_9SPHN</name>
<feature type="domain" description="NAD-dependent epimerase/dehydratase" evidence="3">
    <location>
        <begin position="7"/>
        <end position="223"/>
    </location>
</feature>
<reference evidence="5" key="1">
    <citation type="submission" date="2017-02" db="EMBL/GenBank/DDBJ databases">
        <authorList>
            <person name="Varghese N."/>
            <person name="Submissions S."/>
        </authorList>
    </citation>
    <scope>NUCLEOTIDE SEQUENCE [LARGE SCALE GENOMIC DNA]</scope>
    <source>
        <strain evidence="5">UM2</strain>
    </source>
</reference>
<protein>
    <submittedName>
        <fullName evidence="4">Nucleoside-diphosphate-sugar epimerase</fullName>
    </submittedName>
</protein>
<dbReference type="Proteomes" id="UP000189818">
    <property type="component" value="Unassembled WGS sequence"/>
</dbReference>
<gene>
    <name evidence="4" type="ORF">SAMN06295920_107119</name>
</gene>
<accession>A0A1T5EP61</accession>
<sequence length="327" mass="35012">MLKDRRILVTGVTGKAVIPIAAALARDNEVWGQARFTDPRDRQAIAALGIRPCAADLDSGDLGELPGDVDYVLHFAWMRAAREALEQAMRVNVEGAGLILNHCRTAKAALVVSSTAVYLAHSDPWHRYREGDPVGPSATAAAATSPICKVGLEAMARFAARTHDLPVTIARLNTVLGPHQAFYGKQVAAVLEGREIVLPGETDTHSPIHSEDMIRQIEPLLDAAGRAPLTVNWCGDDVAISQETIARIGERAGRDVRFTVRSAPGLAGGNISDPEKRRSITGPCLTGFGEGFERLLDEMLDGAAPSLPQRDWAYGSGAQNQIFQGIA</sequence>
<dbReference type="Gene3D" id="3.40.50.720">
    <property type="entry name" value="NAD(P)-binding Rossmann-like Domain"/>
    <property type="match status" value="1"/>
</dbReference>
<proteinExistence type="inferred from homology"/>
<evidence type="ECO:0000313" key="5">
    <source>
        <dbReference type="Proteomes" id="UP000189818"/>
    </source>
</evidence>
<dbReference type="RefSeq" id="WP_176152594.1">
    <property type="nucleotide sequence ID" value="NZ_FUYM01000007.1"/>
</dbReference>
<evidence type="ECO:0000256" key="1">
    <source>
        <dbReference type="ARBA" id="ARBA00005125"/>
    </source>
</evidence>
<evidence type="ECO:0000313" key="4">
    <source>
        <dbReference type="EMBL" id="SKB85762.1"/>
    </source>
</evidence>
<dbReference type="Pfam" id="PF01370">
    <property type="entry name" value="Epimerase"/>
    <property type="match status" value="1"/>
</dbReference>
<dbReference type="InterPro" id="IPR001509">
    <property type="entry name" value="Epimerase_deHydtase"/>
</dbReference>
<dbReference type="PANTHER" id="PTHR43000">
    <property type="entry name" value="DTDP-D-GLUCOSE 4,6-DEHYDRATASE-RELATED"/>
    <property type="match status" value="1"/>
</dbReference>
<dbReference type="SUPFAM" id="SSF51735">
    <property type="entry name" value="NAD(P)-binding Rossmann-fold domains"/>
    <property type="match status" value="1"/>
</dbReference>
<comment type="similarity">
    <text evidence="2">Belongs to the NAD(P)-dependent epimerase/dehydratase family.</text>
</comment>
<comment type="pathway">
    <text evidence="1">Bacterial outer membrane biogenesis; LPS O-antigen biosynthesis.</text>
</comment>
<dbReference type="AlphaFoldDB" id="A0A1T5EP61"/>
<dbReference type="InterPro" id="IPR036291">
    <property type="entry name" value="NAD(P)-bd_dom_sf"/>
</dbReference>
<dbReference type="STRING" id="439228.SAMN06295920_107119"/>
<organism evidence="4 5">
    <name type="scientific">Rhizorhabdus histidinilytica</name>
    <dbReference type="NCBI Taxonomy" id="439228"/>
    <lineage>
        <taxon>Bacteria</taxon>
        <taxon>Pseudomonadati</taxon>
        <taxon>Pseudomonadota</taxon>
        <taxon>Alphaproteobacteria</taxon>
        <taxon>Sphingomonadales</taxon>
        <taxon>Sphingomonadaceae</taxon>
        <taxon>Rhizorhabdus</taxon>
    </lineage>
</organism>
<keyword evidence="5" id="KW-1185">Reference proteome</keyword>